<accession>A0A267ANM8</accession>
<reference evidence="1 2" key="1">
    <citation type="submission" date="2017-08" db="EMBL/GenBank/DDBJ databases">
        <title>Genomic and metabolic characterisation of spoilage-associated Pseudomonas species.</title>
        <authorList>
            <person name="Stanborough T."/>
            <person name="Fegan N."/>
            <person name="Powell S.M."/>
            <person name="Singh T."/>
            <person name="Tamplin M.L."/>
            <person name="Chandry P.S."/>
        </authorList>
    </citation>
    <scope>NUCLEOTIDE SEQUENCE [LARGE SCALE GENOMIC DNA]</scope>
    <source>
        <strain evidence="1 2">F1801</strain>
    </source>
</reference>
<gene>
    <name evidence="1" type="ORF">CJU81_05310</name>
</gene>
<dbReference type="RefSeq" id="WP_095035796.1">
    <property type="nucleotide sequence ID" value="NZ_NQKQ01000004.1"/>
</dbReference>
<evidence type="ECO:0000313" key="1">
    <source>
        <dbReference type="EMBL" id="PAA14188.1"/>
    </source>
</evidence>
<dbReference type="EMBL" id="NQKQ01000004">
    <property type="protein sequence ID" value="PAA14188.1"/>
    <property type="molecule type" value="Genomic_DNA"/>
</dbReference>
<organism evidence="1 2">
    <name type="scientific">Pseudomonas fragi</name>
    <dbReference type="NCBI Taxonomy" id="296"/>
    <lineage>
        <taxon>Bacteria</taxon>
        <taxon>Pseudomonadati</taxon>
        <taxon>Pseudomonadota</taxon>
        <taxon>Gammaproteobacteria</taxon>
        <taxon>Pseudomonadales</taxon>
        <taxon>Pseudomonadaceae</taxon>
        <taxon>Pseudomonas</taxon>
    </lineage>
</organism>
<dbReference type="AlphaFoldDB" id="A0A267ANM8"/>
<name>A0A267ANM8_PSEFR</name>
<dbReference type="Proteomes" id="UP000215861">
    <property type="component" value="Unassembled WGS sequence"/>
</dbReference>
<protein>
    <submittedName>
        <fullName evidence="1">Uncharacterized protein</fullName>
    </submittedName>
</protein>
<sequence length="75" mass="8300">MNMLTPLLGQILGGSSSGSPLEAVKEYDRQKSMEDAQFQMYKRGKDSESMQLNGVMDSSIKQINAMTENGKKINI</sequence>
<evidence type="ECO:0000313" key="2">
    <source>
        <dbReference type="Proteomes" id="UP000215861"/>
    </source>
</evidence>
<proteinExistence type="predicted"/>
<comment type="caution">
    <text evidence="1">The sequence shown here is derived from an EMBL/GenBank/DDBJ whole genome shotgun (WGS) entry which is preliminary data.</text>
</comment>